<gene>
    <name evidence="1" type="ORF">PA7_07700</name>
</gene>
<protein>
    <submittedName>
        <fullName evidence="1">Uncharacterized protein</fullName>
    </submittedName>
</protein>
<dbReference type="EMBL" id="BJVI01000004">
    <property type="protein sequence ID" value="GEL16933.1"/>
    <property type="molecule type" value="Genomic_DNA"/>
</dbReference>
<dbReference type="Proteomes" id="UP000321328">
    <property type="component" value="Unassembled WGS sequence"/>
</dbReference>
<reference evidence="1 2" key="1">
    <citation type="submission" date="2019-07" db="EMBL/GenBank/DDBJ databases">
        <title>Whole genome shotgun sequence of Pseudonocardia asaccharolytica NBRC 16224.</title>
        <authorList>
            <person name="Hosoyama A."/>
            <person name="Uohara A."/>
            <person name="Ohji S."/>
            <person name="Ichikawa N."/>
        </authorList>
    </citation>
    <scope>NUCLEOTIDE SEQUENCE [LARGE SCALE GENOMIC DNA]</scope>
    <source>
        <strain evidence="1 2">NBRC 16224</strain>
    </source>
</reference>
<evidence type="ECO:0000313" key="2">
    <source>
        <dbReference type="Proteomes" id="UP000321328"/>
    </source>
</evidence>
<dbReference type="AlphaFoldDB" id="A0A511CXE2"/>
<proteinExistence type="predicted"/>
<accession>A0A511CXE2</accession>
<name>A0A511CXE2_9PSEU</name>
<organism evidence="1 2">
    <name type="scientific">Pseudonocardia asaccharolytica DSM 44247 = NBRC 16224</name>
    <dbReference type="NCBI Taxonomy" id="1123024"/>
    <lineage>
        <taxon>Bacteria</taxon>
        <taxon>Bacillati</taxon>
        <taxon>Actinomycetota</taxon>
        <taxon>Actinomycetes</taxon>
        <taxon>Pseudonocardiales</taxon>
        <taxon>Pseudonocardiaceae</taxon>
        <taxon>Pseudonocardia</taxon>
    </lineage>
</organism>
<evidence type="ECO:0000313" key="1">
    <source>
        <dbReference type="EMBL" id="GEL16933.1"/>
    </source>
</evidence>
<comment type="caution">
    <text evidence="1">The sequence shown here is derived from an EMBL/GenBank/DDBJ whole genome shotgun (WGS) entry which is preliminary data.</text>
</comment>
<keyword evidence="2" id="KW-1185">Reference proteome</keyword>
<sequence>MGVAHLDGELVQRGDVALEVWMTAGADQPAVDSAKLRDDSSEPRDVRCVRTYSGRARSVLEYVHLPLERHSLARGTPVRRPFHARPTIRLSGPV</sequence>